<dbReference type="STRING" id="48936.NJ75_01946"/>
<evidence type="ECO:0000256" key="10">
    <source>
        <dbReference type="RuleBase" id="RU362068"/>
    </source>
</evidence>
<evidence type="ECO:0000256" key="7">
    <source>
        <dbReference type="ARBA" id="ARBA00023002"/>
    </source>
</evidence>
<dbReference type="InterPro" id="IPR003710">
    <property type="entry name" value="ApbA"/>
</dbReference>
<keyword evidence="5 10" id="KW-0566">Pantothenate biosynthesis</keyword>
<evidence type="ECO:0000256" key="5">
    <source>
        <dbReference type="ARBA" id="ARBA00022655"/>
    </source>
</evidence>
<comment type="function">
    <text evidence="10">Catalyzes the NADPH-dependent reduction of ketopantoate into pantoic acid.</text>
</comment>
<dbReference type="GO" id="GO:0008677">
    <property type="term" value="F:2-dehydropantoate 2-reductase activity"/>
    <property type="evidence" value="ECO:0007669"/>
    <property type="project" value="UniProtKB-EC"/>
</dbReference>
<dbReference type="AlphaFoldDB" id="A0A0B9ABJ5"/>
<sequence>MERVVVVGAGAMGCLFAGRLARAGKMVTLVDIDADRLEQIAKRGVELHDECGNGVVDVGTALAAGAPNADLLLLFTKAMHSRAAIQSVAHLADGHCCALTLQNGLGNAEAISEVFTPDRTLVGVTDWPADLSPPNAVAAHGTGHVWLGSFTAGGQSSAVEAVKCLNAAAMQAQHDPLVLAAIWEKAAFNAALNALATILERPVGGLDSPEGRRVATAVIDETIAVANAQGIRMDRDRLLAKTDFALTNHRAHKPSMLQDRQAGRTTEIEAINGQIIAAAKRAGLAAPVTEALAELVRMGEPGRI</sequence>
<evidence type="ECO:0000256" key="9">
    <source>
        <dbReference type="ARBA" id="ARBA00048793"/>
    </source>
</evidence>
<dbReference type="EMBL" id="JRVC01000008">
    <property type="protein sequence ID" value="KHS46710.1"/>
    <property type="molecule type" value="Genomic_DNA"/>
</dbReference>
<protein>
    <recommendedName>
        <fullName evidence="4 10">2-dehydropantoate 2-reductase</fullName>
        <ecNumber evidence="3 10">1.1.1.169</ecNumber>
    </recommendedName>
    <alternativeName>
        <fullName evidence="8 10">Ketopantoate reductase</fullName>
    </alternativeName>
</protein>
<dbReference type="Gene3D" id="1.10.1040.10">
    <property type="entry name" value="N-(1-d-carboxylethyl)-l-norvaline Dehydrogenase, domain 2"/>
    <property type="match status" value="1"/>
</dbReference>
<dbReference type="SUPFAM" id="SSF51735">
    <property type="entry name" value="NAD(P)-binding Rossmann-fold domains"/>
    <property type="match status" value="1"/>
</dbReference>
<comment type="pathway">
    <text evidence="1 10">Cofactor biosynthesis; (R)-pantothenate biosynthesis; (R)-pantoate from 3-methyl-2-oxobutanoate: step 2/2.</text>
</comment>
<comment type="similarity">
    <text evidence="2 10">Belongs to the ketopantoate reductase family.</text>
</comment>
<feature type="domain" description="Ketopantoate reductase N-terminal" evidence="11">
    <location>
        <begin position="4"/>
        <end position="150"/>
    </location>
</feature>
<keyword evidence="14" id="KW-1185">Reference proteome</keyword>
<dbReference type="Gene3D" id="3.40.50.720">
    <property type="entry name" value="NAD(P)-binding Rossmann-like Domain"/>
    <property type="match status" value="1"/>
</dbReference>
<dbReference type="NCBIfam" id="TIGR00745">
    <property type="entry name" value="apbA_panE"/>
    <property type="match status" value="1"/>
</dbReference>
<dbReference type="RefSeq" id="WP_039333853.1">
    <property type="nucleotide sequence ID" value="NZ_JRVC01000008.1"/>
</dbReference>
<gene>
    <name evidence="13" type="ORF">NJ75_01946</name>
</gene>
<dbReference type="PANTHER" id="PTHR43765:SF2">
    <property type="entry name" value="2-DEHYDROPANTOATE 2-REDUCTASE"/>
    <property type="match status" value="1"/>
</dbReference>
<dbReference type="UniPathway" id="UPA00028">
    <property type="reaction ID" value="UER00004"/>
</dbReference>
<keyword evidence="6 10" id="KW-0521">NADP</keyword>
<name>A0A0B9ABJ5_9SPHN</name>
<evidence type="ECO:0000313" key="14">
    <source>
        <dbReference type="Proteomes" id="UP000031338"/>
    </source>
</evidence>
<keyword evidence="7 10" id="KW-0560">Oxidoreductase</keyword>
<reference evidence="13 14" key="1">
    <citation type="submission" date="2014-10" db="EMBL/GenBank/DDBJ databases">
        <title>Draft genome sequence of Novosphingobium subterraneum DSM 12447.</title>
        <authorList>
            <person name="Gan H.M."/>
            <person name="Gan H.Y."/>
            <person name="Savka M.A."/>
        </authorList>
    </citation>
    <scope>NUCLEOTIDE SEQUENCE [LARGE SCALE GENOMIC DNA]</scope>
    <source>
        <strain evidence="13 14">DSM 12447</strain>
    </source>
</reference>
<organism evidence="13 14">
    <name type="scientific">Novosphingobium subterraneum</name>
    <dbReference type="NCBI Taxonomy" id="48936"/>
    <lineage>
        <taxon>Bacteria</taxon>
        <taxon>Pseudomonadati</taxon>
        <taxon>Pseudomonadota</taxon>
        <taxon>Alphaproteobacteria</taxon>
        <taxon>Sphingomonadales</taxon>
        <taxon>Sphingomonadaceae</taxon>
        <taxon>Novosphingobium</taxon>
    </lineage>
</organism>
<dbReference type="Proteomes" id="UP000031338">
    <property type="component" value="Unassembled WGS sequence"/>
</dbReference>
<dbReference type="InterPro" id="IPR013332">
    <property type="entry name" value="KPR_N"/>
</dbReference>
<dbReference type="InterPro" id="IPR013328">
    <property type="entry name" value="6PGD_dom2"/>
</dbReference>
<dbReference type="InterPro" id="IPR013752">
    <property type="entry name" value="KPA_reductase"/>
</dbReference>
<feature type="domain" description="Ketopantoate reductase C-terminal" evidence="12">
    <location>
        <begin position="179"/>
        <end position="298"/>
    </location>
</feature>
<evidence type="ECO:0000256" key="3">
    <source>
        <dbReference type="ARBA" id="ARBA00013014"/>
    </source>
</evidence>
<evidence type="ECO:0000256" key="6">
    <source>
        <dbReference type="ARBA" id="ARBA00022857"/>
    </source>
</evidence>
<dbReference type="InterPro" id="IPR050838">
    <property type="entry name" value="Ketopantoate_reductase"/>
</dbReference>
<evidence type="ECO:0000256" key="1">
    <source>
        <dbReference type="ARBA" id="ARBA00004994"/>
    </source>
</evidence>
<dbReference type="GO" id="GO:0050661">
    <property type="term" value="F:NADP binding"/>
    <property type="evidence" value="ECO:0007669"/>
    <property type="project" value="TreeGrafter"/>
</dbReference>
<comment type="catalytic activity">
    <reaction evidence="9 10">
        <text>(R)-pantoate + NADP(+) = 2-dehydropantoate + NADPH + H(+)</text>
        <dbReference type="Rhea" id="RHEA:16233"/>
        <dbReference type="ChEBI" id="CHEBI:11561"/>
        <dbReference type="ChEBI" id="CHEBI:15378"/>
        <dbReference type="ChEBI" id="CHEBI:15980"/>
        <dbReference type="ChEBI" id="CHEBI:57783"/>
        <dbReference type="ChEBI" id="CHEBI:58349"/>
        <dbReference type="EC" id="1.1.1.169"/>
    </reaction>
</comment>
<dbReference type="InterPro" id="IPR008927">
    <property type="entry name" value="6-PGluconate_DH-like_C_sf"/>
</dbReference>
<evidence type="ECO:0000256" key="8">
    <source>
        <dbReference type="ARBA" id="ARBA00032024"/>
    </source>
</evidence>
<dbReference type="GO" id="GO:0015940">
    <property type="term" value="P:pantothenate biosynthetic process"/>
    <property type="evidence" value="ECO:0007669"/>
    <property type="project" value="UniProtKB-UniPathway"/>
</dbReference>
<dbReference type="Pfam" id="PF08546">
    <property type="entry name" value="ApbA_C"/>
    <property type="match status" value="1"/>
</dbReference>
<dbReference type="EC" id="1.1.1.169" evidence="3 10"/>
<evidence type="ECO:0000259" key="12">
    <source>
        <dbReference type="Pfam" id="PF08546"/>
    </source>
</evidence>
<evidence type="ECO:0000256" key="4">
    <source>
        <dbReference type="ARBA" id="ARBA00019465"/>
    </source>
</evidence>
<dbReference type="Pfam" id="PF02558">
    <property type="entry name" value="ApbA"/>
    <property type="match status" value="1"/>
</dbReference>
<evidence type="ECO:0000256" key="2">
    <source>
        <dbReference type="ARBA" id="ARBA00007870"/>
    </source>
</evidence>
<dbReference type="PANTHER" id="PTHR43765">
    <property type="entry name" value="2-DEHYDROPANTOATE 2-REDUCTASE-RELATED"/>
    <property type="match status" value="1"/>
</dbReference>
<evidence type="ECO:0000259" key="11">
    <source>
        <dbReference type="Pfam" id="PF02558"/>
    </source>
</evidence>
<dbReference type="FunFam" id="1.10.1040.10:FF:000017">
    <property type="entry name" value="2-dehydropantoate 2-reductase"/>
    <property type="match status" value="1"/>
</dbReference>
<dbReference type="SUPFAM" id="SSF48179">
    <property type="entry name" value="6-phosphogluconate dehydrogenase C-terminal domain-like"/>
    <property type="match status" value="1"/>
</dbReference>
<proteinExistence type="inferred from homology"/>
<evidence type="ECO:0000313" key="13">
    <source>
        <dbReference type="EMBL" id="KHS46710.1"/>
    </source>
</evidence>
<accession>A0A0B9ABJ5</accession>
<comment type="caution">
    <text evidence="13">The sequence shown here is derived from an EMBL/GenBank/DDBJ whole genome shotgun (WGS) entry which is preliminary data.</text>
</comment>
<dbReference type="GO" id="GO:0005737">
    <property type="term" value="C:cytoplasm"/>
    <property type="evidence" value="ECO:0007669"/>
    <property type="project" value="TreeGrafter"/>
</dbReference>
<dbReference type="PATRIC" id="fig|48936.3.peg.1956"/>
<dbReference type="InterPro" id="IPR036291">
    <property type="entry name" value="NAD(P)-bd_dom_sf"/>
</dbReference>